<feature type="region of interest" description="Disordered" evidence="7">
    <location>
        <begin position="118"/>
        <end position="139"/>
    </location>
</feature>
<evidence type="ECO:0000256" key="7">
    <source>
        <dbReference type="SAM" id="MobiDB-lite"/>
    </source>
</evidence>
<reference evidence="8" key="1">
    <citation type="submission" date="2024-06" db="EMBL/GenBank/DDBJ databases">
        <authorList>
            <person name="Liu X."/>
            <person name="Lenzi L."/>
            <person name="Haldenby T S."/>
            <person name="Uol C."/>
        </authorList>
    </citation>
    <scope>NUCLEOTIDE SEQUENCE</scope>
</reference>
<dbReference type="Proteomes" id="UP001497525">
    <property type="component" value="Unassembled WGS sequence"/>
</dbReference>
<gene>
    <name evidence="8" type="ORF">CDAUBV1_LOCUS5563</name>
</gene>
<dbReference type="GO" id="GO:0006105">
    <property type="term" value="P:succinate metabolic process"/>
    <property type="evidence" value="ECO:0007669"/>
    <property type="project" value="TreeGrafter"/>
</dbReference>
<evidence type="ECO:0000256" key="2">
    <source>
        <dbReference type="ARBA" id="ARBA00006020"/>
    </source>
</evidence>
<evidence type="ECO:0000256" key="3">
    <source>
        <dbReference type="ARBA" id="ARBA00022946"/>
    </source>
</evidence>
<dbReference type="AlphaFoldDB" id="A0AAV2T8Y4"/>
<evidence type="ECO:0000256" key="6">
    <source>
        <dbReference type="RuleBase" id="RU368039"/>
    </source>
</evidence>
<organism evidence="8 9">
    <name type="scientific">Calicophoron daubneyi</name>
    <name type="common">Rumen fluke</name>
    <name type="synonym">Paramphistomum daubneyi</name>
    <dbReference type="NCBI Taxonomy" id="300641"/>
    <lineage>
        <taxon>Eukaryota</taxon>
        <taxon>Metazoa</taxon>
        <taxon>Spiralia</taxon>
        <taxon>Lophotrochozoa</taxon>
        <taxon>Platyhelminthes</taxon>
        <taxon>Trematoda</taxon>
        <taxon>Digenea</taxon>
        <taxon>Plagiorchiida</taxon>
        <taxon>Pronocephalata</taxon>
        <taxon>Paramphistomoidea</taxon>
        <taxon>Paramphistomidae</taxon>
        <taxon>Calicophoron</taxon>
    </lineage>
</organism>
<comment type="subunit">
    <text evidence="6">Interacts with the iron-sulfur protein subunit within the SDH catalytic dimer.</text>
</comment>
<keyword evidence="4 6" id="KW-0496">Mitochondrion</keyword>
<dbReference type="InterPro" id="IPR008381">
    <property type="entry name" value="SDHAF3/Sdh7"/>
</dbReference>
<evidence type="ECO:0000256" key="4">
    <source>
        <dbReference type="ARBA" id="ARBA00023128"/>
    </source>
</evidence>
<dbReference type="PANTHER" id="PTHR13137">
    <property type="entry name" value="DC11 ACN9 HOMOLOG"/>
    <property type="match status" value="1"/>
</dbReference>
<dbReference type="GO" id="GO:0005759">
    <property type="term" value="C:mitochondrial matrix"/>
    <property type="evidence" value="ECO:0007669"/>
    <property type="project" value="UniProtKB-SubCell"/>
</dbReference>
<dbReference type="GO" id="GO:0005758">
    <property type="term" value="C:mitochondrial intermembrane space"/>
    <property type="evidence" value="ECO:0007669"/>
    <property type="project" value="TreeGrafter"/>
</dbReference>
<dbReference type="GO" id="GO:0034553">
    <property type="term" value="P:mitochondrial respiratory chain complex II assembly"/>
    <property type="evidence" value="ECO:0007669"/>
    <property type="project" value="UniProtKB-UniRule"/>
</dbReference>
<sequence>MCPNPVLASMNHAQRVRFLYKAILQLHRALPPELAELGNKYVREEFRKHKNAKPEFIRSFMVEWSRYATELAEQVKDLPRMTSGKDKDKPLNIGKALDEADLNRFSEAQMKQLFELAKEIHDPSNHSSETEGKRDPTSI</sequence>
<dbReference type="Pfam" id="PF13233">
    <property type="entry name" value="Complex1_LYR_2"/>
    <property type="match status" value="1"/>
</dbReference>
<comment type="caution">
    <text evidence="8">The sequence shown here is derived from an EMBL/GenBank/DDBJ whole genome shotgun (WGS) entry which is preliminary data.</text>
</comment>
<protein>
    <recommendedName>
        <fullName evidence="6">Succinate dehydrogenase assembly factor 3</fullName>
        <shortName evidence="6">SDH assembly factor 3</shortName>
        <shortName evidence="6">SDHAF3</shortName>
    </recommendedName>
</protein>
<comment type="similarity">
    <text evidence="2 6">Belongs to the complex I LYR family. SDHAF3 subfamily.</text>
</comment>
<evidence type="ECO:0000256" key="5">
    <source>
        <dbReference type="ARBA" id="ARBA00023186"/>
    </source>
</evidence>
<name>A0AAV2T8Y4_CALDB</name>
<accession>A0AAV2T8Y4</accession>
<dbReference type="CDD" id="cd20270">
    <property type="entry name" value="Complex1_LYR_SDHAF3_LYRM10"/>
    <property type="match status" value="1"/>
</dbReference>
<proteinExistence type="inferred from homology"/>
<dbReference type="EMBL" id="CAXLJL010000134">
    <property type="protein sequence ID" value="CAL5132721.1"/>
    <property type="molecule type" value="Genomic_DNA"/>
</dbReference>
<keyword evidence="3" id="KW-0809">Transit peptide</keyword>
<evidence type="ECO:0000313" key="9">
    <source>
        <dbReference type="Proteomes" id="UP001497525"/>
    </source>
</evidence>
<keyword evidence="5 6" id="KW-0143">Chaperone</keyword>
<evidence type="ECO:0000313" key="8">
    <source>
        <dbReference type="EMBL" id="CAL5132721.1"/>
    </source>
</evidence>
<comment type="function">
    <text evidence="6">Plays an essential role in the assembly of succinate dehydrogenase (SDH), an enzyme complex (also referred to as respiratory complex II) that is a component of both the tricarboxylic acid (TCA) cycle and the mitochondrial electron transport chain, and which couples the oxidation of succinate to fumarate with the reduction of ubiquinone (coenzyme Q) to ubiquinol. Promotes maturation of the iron-sulfur protein subunit of the SDH catalytic dimer, protecting it from the deleterious effects of oxidants. May act together with SDHAF1.</text>
</comment>
<comment type="subcellular location">
    <subcellularLocation>
        <location evidence="1 6">Mitochondrion matrix</location>
    </subcellularLocation>
</comment>
<dbReference type="PANTHER" id="PTHR13137:SF6">
    <property type="entry name" value="SUCCINATE DEHYDROGENASE ASSEMBLY FACTOR 3, MITOCHONDRIAL"/>
    <property type="match status" value="1"/>
</dbReference>
<evidence type="ECO:0000256" key="1">
    <source>
        <dbReference type="ARBA" id="ARBA00004305"/>
    </source>
</evidence>